<feature type="domain" description="RRM" evidence="5">
    <location>
        <begin position="48"/>
        <end position="125"/>
    </location>
</feature>
<feature type="compositionally biased region" description="Polar residues" evidence="4">
    <location>
        <begin position="38"/>
        <end position="47"/>
    </location>
</feature>
<evidence type="ECO:0000256" key="2">
    <source>
        <dbReference type="ARBA" id="ARBA00023242"/>
    </source>
</evidence>
<organism evidence="6 7">
    <name type="scientific">Fragilariopsis cylindrus CCMP1102</name>
    <dbReference type="NCBI Taxonomy" id="635003"/>
    <lineage>
        <taxon>Eukaryota</taxon>
        <taxon>Sar</taxon>
        <taxon>Stramenopiles</taxon>
        <taxon>Ochrophyta</taxon>
        <taxon>Bacillariophyta</taxon>
        <taxon>Bacillariophyceae</taxon>
        <taxon>Bacillariophycidae</taxon>
        <taxon>Bacillariales</taxon>
        <taxon>Bacillariaceae</taxon>
        <taxon>Fragilariopsis</taxon>
    </lineage>
</organism>
<name>A0A1E7FEG9_9STRA</name>
<keyword evidence="7" id="KW-1185">Reference proteome</keyword>
<dbReference type="GO" id="GO:0000785">
    <property type="term" value="C:chromatin"/>
    <property type="evidence" value="ECO:0007669"/>
    <property type="project" value="TreeGrafter"/>
</dbReference>
<gene>
    <name evidence="6" type="ORF">FRACYDRAFT_186321</name>
</gene>
<dbReference type="KEGG" id="fcy:FRACYDRAFT_186321"/>
<dbReference type="GO" id="GO:0003723">
    <property type="term" value="F:RNA binding"/>
    <property type="evidence" value="ECO:0007669"/>
    <property type="project" value="UniProtKB-UniRule"/>
</dbReference>
<feature type="domain" description="RRM" evidence="5">
    <location>
        <begin position="142"/>
        <end position="220"/>
    </location>
</feature>
<dbReference type="SUPFAM" id="SSF54928">
    <property type="entry name" value="RNA-binding domain, RBD"/>
    <property type="match status" value="2"/>
</dbReference>
<reference evidence="6 7" key="1">
    <citation type="submission" date="2016-09" db="EMBL/GenBank/DDBJ databases">
        <title>Extensive genetic diversity and differential bi-allelic expression allows diatom success in the polar Southern Ocean.</title>
        <authorList>
            <consortium name="DOE Joint Genome Institute"/>
            <person name="Mock T."/>
            <person name="Otillar R.P."/>
            <person name="Strauss J."/>
            <person name="Dupont C."/>
            <person name="Frickenhaus S."/>
            <person name="Maumus F."/>
            <person name="Mcmullan M."/>
            <person name="Sanges R."/>
            <person name="Schmutz J."/>
            <person name="Toseland A."/>
            <person name="Valas R."/>
            <person name="Veluchamy A."/>
            <person name="Ward B.J."/>
            <person name="Allen A."/>
            <person name="Barry K."/>
            <person name="Falciatore A."/>
            <person name="Ferrante M."/>
            <person name="Fortunato A.E."/>
            <person name="Gloeckner G."/>
            <person name="Gruber A."/>
            <person name="Hipkin R."/>
            <person name="Janech M."/>
            <person name="Kroth P."/>
            <person name="Leese F."/>
            <person name="Lindquist E."/>
            <person name="Lyon B.R."/>
            <person name="Martin J."/>
            <person name="Mayer C."/>
            <person name="Parker M."/>
            <person name="Quesneville H."/>
            <person name="Raymond J."/>
            <person name="Uhlig C."/>
            <person name="Valentin K.U."/>
            <person name="Worden A.Z."/>
            <person name="Armbrust E.V."/>
            <person name="Bowler C."/>
            <person name="Green B."/>
            <person name="Moulton V."/>
            <person name="Van Oosterhout C."/>
            <person name="Grigoriev I."/>
        </authorList>
    </citation>
    <scope>NUCLEOTIDE SEQUENCE [LARGE SCALE GENOMIC DNA]</scope>
    <source>
        <strain evidence="6 7">CCMP1102</strain>
    </source>
</reference>
<dbReference type="Gene3D" id="3.30.70.330">
    <property type="match status" value="2"/>
</dbReference>
<dbReference type="GO" id="GO:0005654">
    <property type="term" value="C:nucleoplasm"/>
    <property type="evidence" value="ECO:0007669"/>
    <property type="project" value="TreeGrafter"/>
</dbReference>
<evidence type="ECO:0000256" key="3">
    <source>
        <dbReference type="PROSITE-ProRule" id="PRU00176"/>
    </source>
</evidence>
<evidence type="ECO:0000313" key="7">
    <source>
        <dbReference type="Proteomes" id="UP000095751"/>
    </source>
</evidence>
<dbReference type="Proteomes" id="UP000095751">
    <property type="component" value="Unassembled WGS sequence"/>
</dbReference>
<dbReference type="GO" id="GO:0010468">
    <property type="term" value="P:regulation of gene expression"/>
    <property type="evidence" value="ECO:0007669"/>
    <property type="project" value="TreeGrafter"/>
</dbReference>
<comment type="subcellular location">
    <subcellularLocation>
        <location evidence="1">Nucleus</location>
    </subcellularLocation>
</comment>
<dbReference type="InterPro" id="IPR035979">
    <property type="entry name" value="RBD_domain_sf"/>
</dbReference>
<dbReference type="SMART" id="SM00360">
    <property type="entry name" value="RRM"/>
    <property type="match status" value="2"/>
</dbReference>
<proteinExistence type="predicted"/>
<dbReference type="EMBL" id="KV784358">
    <property type="protein sequence ID" value="OEU16568.1"/>
    <property type="molecule type" value="Genomic_DNA"/>
</dbReference>
<dbReference type="PANTHER" id="PTHR48033:SF10">
    <property type="entry name" value="RNA-BINDING PROTEIN SQUID"/>
    <property type="match status" value="1"/>
</dbReference>
<dbReference type="Pfam" id="PF00076">
    <property type="entry name" value="RRM_1"/>
    <property type="match status" value="2"/>
</dbReference>
<dbReference type="OrthoDB" id="1875751at2759"/>
<dbReference type="AlphaFoldDB" id="A0A1E7FEG9"/>
<evidence type="ECO:0000256" key="1">
    <source>
        <dbReference type="ARBA" id="ARBA00004123"/>
    </source>
</evidence>
<evidence type="ECO:0000259" key="5">
    <source>
        <dbReference type="PROSITE" id="PS50102"/>
    </source>
</evidence>
<sequence length="237" mass="27025">MSDYYGHSSNSDTGRSHQQNDNDNDNDNNNNNHHRNNPSNKSQNNDQSKIFVGGLSWQTTEESLQFHFEQYGSVEKVDLMRDRNTGDPRGFAFVVFRDPSTIDLIMNEDKHEINHKIVDVKRAQARGQAPPSIHGGSKQLHNKVFVGGIPPHVDRDGLKEIFSEFGVVVDAIVMVDQVTNRSRCFGFVTFEHGNDGAQKAIDQQPLTVQGRKVEVKLVRFIFECRGHFSLTRKYRKR</sequence>
<dbReference type="InterPro" id="IPR012677">
    <property type="entry name" value="Nucleotide-bd_a/b_plait_sf"/>
</dbReference>
<dbReference type="InterPro" id="IPR000504">
    <property type="entry name" value="RRM_dom"/>
</dbReference>
<dbReference type="PROSITE" id="PS50102">
    <property type="entry name" value="RRM"/>
    <property type="match status" value="2"/>
</dbReference>
<keyword evidence="2" id="KW-0539">Nucleus</keyword>
<dbReference type="PANTHER" id="PTHR48033">
    <property type="entry name" value="RNA-BINDING (RRM/RBD/RNP MOTIFS) FAMILY PROTEIN"/>
    <property type="match status" value="1"/>
</dbReference>
<dbReference type="InParanoid" id="A0A1E7FEG9"/>
<evidence type="ECO:0000256" key="4">
    <source>
        <dbReference type="SAM" id="MobiDB-lite"/>
    </source>
</evidence>
<keyword evidence="3" id="KW-0694">RNA-binding</keyword>
<feature type="region of interest" description="Disordered" evidence="4">
    <location>
        <begin position="1"/>
        <end position="47"/>
    </location>
</feature>
<accession>A0A1E7FEG9</accession>
<protein>
    <submittedName>
        <fullName evidence="6">RNA-binding domain-containing protein</fullName>
    </submittedName>
</protein>
<evidence type="ECO:0000313" key="6">
    <source>
        <dbReference type="EMBL" id="OEU16568.1"/>
    </source>
</evidence>